<organism evidence="14 15">
    <name type="scientific">Ancylostoma duodenale</name>
    <dbReference type="NCBI Taxonomy" id="51022"/>
    <lineage>
        <taxon>Eukaryota</taxon>
        <taxon>Metazoa</taxon>
        <taxon>Ecdysozoa</taxon>
        <taxon>Nematoda</taxon>
        <taxon>Chromadorea</taxon>
        <taxon>Rhabditida</taxon>
        <taxon>Rhabditina</taxon>
        <taxon>Rhabditomorpha</taxon>
        <taxon>Strongyloidea</taxon>
        <taxon>Ancylostomatidae</taxon>
        <taxon>Ancylostomatinae</taxon>
        <taxon>Ancylostoma</taxon>
    </lineage>
</organism>
<evidence type="ECO:0000256" key="9">
    <source>
        <dbReference type="ARBA" id="ARBA00023065"/>
    </source>
</evidence>
<evidence type="ECO:0000256" key="3">
    <source>
        <dbReference type="ARBA" id="ARBA00022538"/>
    </source>
</evidence>
<keyword evidence="3" id="KW-0633">Potassium transport</keyword>
<dbReference type="GO" id="GO:0008076">
    <property type="term" value="C:voltage-gated potassium channel complex"/>
    <property type="evidence" value="ECO:0007669"/>
    <property type="project" value="InterPro"/>
</dbReference>
<feature type="transmembrane region" description="Helical" evidence="12">
    <location>
        <begin position="124"/>
        <end position="146"/>
    </location>
</feature>
<dbReference type="Proteomes" id="UP000054047">
    <property type="component" value="Unassembled WGS sequence"/>
</dbReference>
<keyword evidence="4 12" id="KW-0812">Transmembrane</keyword>
<name>A0A0C2C6E5_9BILA</name>
<dbReference type="SUPFAM" id="SSF81324">
    <property type="entry name" value="Voltage-gated potassium channels"/>
    <property type="match status" value="1"/>
</dbReference>
<keyword evidence="2" id="KW-0813">Transport</keyword>
<feature type="transmembrane region" description="Helical" evidence="12">
    <location>
        <begin position="51"/>
        <end position="72"/>
    </location>
</feature>
<gene>
    <name evidence="14" type="ORF">ANCDUO_24741</name>
</gene>
<sequence length="172" mass="19505">MVIQCCAADDHTIVMSGRCTIISCCSVFFILASTISFMLKTHPSFQIPQITGLFLTFELVVVEFMSGGSAWGPNLAQYHIMLLETPCSVFELIVYGLRIFDGEGFSNFAKAIGTHKPYTAPHPYFFYVDLICNCWFTLELMIRLLFCPSMRRFLRSPLTIIDVISTSAFYFE</sequence>
<evidence type="ECO:0000256" key="6">
    <source>
        <dbReference type="ARBA" id="ARBA00022882"/>
    </source>
</evidence>
<proteinExistence type="predicted"/>
<keyword evidence="15" id="KW-1185">Reference proteome</keyword>
<evidence type="ECO:0000256" key="4">
    <source>
        <dbReference type="ARBA" id="ARBA00022692"/>
    </source>
</evidence>
<evidence type="ECO:0000256" key="10">
    <source>
        <dbReference type="ARBA" id="ARBA00023136"/>
    </source>
</evidence>
<keyword evidence="6" id="KW-0851">Voltage-gated channel</keyword>
<evidence type="ECO:0000256" key="2">
    <source>
        <dbReference type="ARBA" id="ARBA00022448"/>
    </source>
</evidence>
<keyword evidence="5" id="KW-0631">Potassium channel</keyword>
<dbReference type="PANTHER" id="PTHR11537">
    <property type="entry name" value="VOLTAGE-GATED POTASSIUM CHANNEL"/>
    <property type="match status" value="1"/>
</dbReference>
<dbReference type="EMBL" id="KN773338">
    <property type="protein sequence ID" value="KIH45222.1"/>
    <property type="molecule type" value="Genomic_DNA"/>
</dbReference>
<feature type="domain" description="Ion transport" evidence="13">
    <location>
        <begin position="115"/>
        <end position="171"/>
    </location>
</feature>
<evidence type="ECO:0000256" key="1">
    <source>
        <dbReference type="ARBA" id="ARBA00004141"/>
    </source>
</evidence>
<keyword evidence="10 12" id="KW-0472">Membrane</keyword>
<evidence type="ECO:0000313" key="15">
    <source>
        <dbReference type="Proteomes" id="UP000054047"/>
    </source>
</evidence>
<evidence type="ECO:0000256" key="8">
    <source>
        <dbReference type="ARBA" id="ARBA00022989"/>
    </source>
</evidence>
<reference evidence="14 15" key="1">
    <citation type="submission" date="2013-12" db="EMBL/GenBank/DDBJ databases">
        <title>Draft genome of the parsitic nematode Ancylostoma duodenale.</title>
        <authorList>
            <person name="Mitreva M."/>
        </authorList>
    </citation>
    <scope>NUCLEOTIDE SEQUENCE [LARGE SCALE GENOMIC DNA]</scope>
    <source>
        <strain evidence="14 15">Zhejiang</strain>
    </source>
</reference>
<feature type="transmembrane region" description="Helical" evidence="12">
    <location>
        <begin position="20"/>
        <end position="39"/>
    </location>
</feature>
<keyword evidence="8 12" id="KW-1133">Transmembrane helix</keyword>
<dbReference type="InterPro" id="IPR028325">
    <property type="entry name" value="VG_K_chnl"/>
</dbReference>
<evidence type="ECO:0000259" key="13">
    <source>
        <dbReference type="Pfam" id="PF00520"/>
    </source>
</evidence>
<dbReference type="GO" id="GO:0045211">
    <property type="term" value="C:postsynaptic membrane"/>
    <property type="evidence" value="ECO:0007669"/>
    <property type="project" value="TreeGrafter"/>
</dbReference>
<dbReference type="Gene3D" id="1.20.120.350">
    <property type="entry name" value="Voltage-gated potassium channels. Chain C"/>
    <property type="match status" value="1"/>
</dbReference>
<dbReference type="GO" id="GO:0032590">
    <property type="term" value="C:dendrite membrane"/>
    <property type="evidence" value="ECO:0007669"/>
    <property type="project" value="TreeGrafter"/>
</dbReference>
<keyword evidence="7" id="KW-0630">Potassium</keyword>
<accession>A0A0C2C6E5</accession>
<evidence type="ECO:0000256" key="5">
    <source>
        <dbReference type="ARBA" id="ARBA00022826"/>
    </source>
</evidence>
<dbReference type="GO" id="GO:0001508">
    <property type="term" value="P:action potential"/>
    <property type="evidence" value="ECO:0007669"/>
    <property type="project" value="TreeGrafter"/>
</dbReference>
<evidence type="ECO:0000256" key="7">
    <source>
        <dbReference type="ARBA" id="ARBA00022958"/>
    </source>
</evidence>
<dbReference type="GO" id="GO:0043679">
    <property type="term" value="C:axon terminus"/>
    <property type="evidence" value="ECO:0007669"/>
    <property type="project" value="TreeGrafter"/>
</dbReference>
<dbReference type="OrthoDB" id="415460at2759"/>
<comment type="subcellular location">
    <subcellularLocation>
        <location evidence="1">Membrane</location>
        <topology evidence="1">Multi-pass membrane protein</topology>
    </subcellularLocation>
</comment>
<dbReference type="GO" id="GO:0005251">
    <property type="term" value="F:delayed rectifier potassium channel activity"/>
    <property type="evidence" value="ECO:0007669"/>
    <property type="project" value="TreeGrafter"/>
</dbReference>
<dbReference type="InterPro" id="IPR027359">
    <property type="entry name" value="Volt_channel_dom_sf"/>
</dbReference>
<dbReference type="PANTHER" id="PTHR11537:SF252">
    <property type="entry name" value="POTASSIUM VOLTAGE-GATED CHANNEL PROTEIN SHAW"/>
    <property type="match status" value="1"/>
</dbReference>
<protein>
    <recommendedName>
        <fullName evidence="13">Ion transport domain-containing protein</fullName>
    </recommendedName>
</protein>
<evidence type="ECO:0000256" key="12">
    <source>
        <dbReference type="SAM" id="Phobius"/>
    </source>
</evidence>
<dbReference type="AlphaFoldDB" id="A0A0C2C6E5"/>
<evidence type="ECO:0000256" key="11">
    <source>
        <dbReference type="ARBA" id="ARBA00023303"/>
    </source>
</evidence>
<dbReference type="GO" id="GO:0042734">
    <property type="term" value="C:presynaptic membrane"/>
    <property type="evidence" value="ECO:0007669"/>
    <property type="project" value="TreeGrafter"/>
</dbReference>
<dbReference type="Pfam" id="PF00520">
    <property type="entry name" value="Ion_trans"/>
    <property type="match status" value="1"/>
</dbReference>
<evidence type="ECO:0000313" key="14">
    <source>
        <dbReference type="EMBL" id="KIH45222.1"/>
    </source>
</evidence>
<feature type="non-terminal residue" evidence="14">
    <location>
        <position position="172"/>
    </location>
</feature>
<dbReference type="GO" id="GO:0032809">
    <property type="term" value="C:neuronal cell body membrane"/>
    <property type="evidence" value="ECO:0007669"/>
    <property type="project" value="TreeGrafter"/>
</dbReference>
<keyword evidence="11" id="KW-0407">Ion channel</keyword>
<keyword evidence="9" id="KW-0406">Ion transport</keyword>
<dbReference type="InterPro" id="IPR005821">
    <property type="entry name" value="Ion_trans_dom"/>
</dbReference>